<evidence type="ECO:0000313" key="2">
    <source>
        <dbReference type="EMBL" id="KAK6625421.1"/>
    </source>
</evidence>
<dbReference type="AlphaFoldDB" id="A0AAN8RUW3"/>
<dbReference type="EMBL" id="JAWJWE010000037">
    <property type="protein sequence ID" value="KAK6625421.1"/>
    <property type="molecule type" value="Genomic_DNA"/>
</dbReference>
<organism evidence="2 3">
    <name type="scientific">Polyplax serrata</name>
    <name type="common">Common mouse louse</name>
    <dbReference type="NCBI Taxonomy" id="468196"/>
    <lineage>
        <taxon>Eukaryota</taxon>
        <taxon>Metazoa</taxon>
        <taxon>Ecdysozoa</taxon>
        <taxon>Arthropoda</taxon>
        <taxon>Hexapoda</taxon>
        <taxon>Insecta</taxon>
        <taxon>Pterygota</taxon>
        <taxon>Neoptera</taxon>
        <taxon>Paraneoptera</taxon>
        <taxon>Psocodea</taxon>
        <taxon>Troctomorpha</taxon>
        <taxon>Phthiraptera</taxon>
        <taxon>Anoplura</taxon>
        <taxon>Polyplacidae</taxon>
        <taxon>Polyplax</taxon>
    </lineage>
</organism>
<gene>
    <name evidence="2" type="ORF">RUM43_005719</name>
</gene>
<sequence>MEETETNGSVHVFLVLMSLAATVLGGTQGVYKRGLAHYDYDSYNFDGHNSLEDYSHYSHYAHSLPAYSTVSYVMSNGHHKPVSYSGFTNHGRGHHDPGYSVQYRSEGFGHSDDDHHYHHSYY</sequence>
<dbReference type="Proteomes" id="UP001372834">
    <property type="component" value="Unassembled WGS sequence"/>
</dbReference>
<name>A0AAN8RUW3_POLSC</name>
<evidence type="ECO:0000256" key="1">
    <source>
        <dbReference type="SAM" id="Phobius"/>
    </source>
</evidence>
<proteinExistence type="predicted"/>
<keyword evidence="1" id="KW-1133">Transmembrane helix</keyword>
<comment type="caution">
    <text evidence="2">The sequence shown here is derived from an EMBL/GenBank/DDBJ whole genome shotgun (WGS) entry which is preliminary data.</text>
</comment>
<accession>A0AAN8RUW3</accession>
<keyword evidence="1" id="KW-0472">Membrane</keyword>
<reference evidence="2 3" key="1">
    <citation type="submission" date="2023-10" db="EMBL/GenBank/DDBJ databases">
        <title>Genomes of two closely related lineages of the louse Polyplax serrata with different host specificities.</title>
        <authorList>
            <person name="Martinu J."/>
            <person name="Tarabai H."/>
            <person name="Stefka J."/>
            <person name="Hypsa V."/>
        </authorList>
    </citation>
    <scope>NUCLEOTIDE SEQUENCE [LARGE SCALE GENOMIC DNA]</scope>
    <source>
        <strain evidence="2">HR10_N</strain>
    </source>
</reference>
<feature type="transmembrane region" description="Helical" evidence="1">
    <location>
        <begin position="12"/>
        <end position="31"/>
    </location>
</feature>
<keyword evidence="1" id="KW-0812">Transmembrane</keyword>
<evidence type="ECO:0000313" key="3">
    <source>
        <dbReference type="Proteomes" id="UP001372834"/>
    </source>
</evidence>
<protein>
    <submittedName>
        <fullName evidence="2">Uncharacterized protein</fullName>
    </submittedName>
</protein>